<feature type="transmembrane region" description="Helical" evidence="7">
    <location>
        <begin position="55"/>
        <end position="73"/>
    </location>
</feature>
<dbReference type="OrthoDB" id="6581954at2759"/>
<dbReference type="InParanoid" id="I7MB40"/>
<comment type="similarity">
    <text evidence="6">Belongs to the sodium:neurotransmitter symporter (SNF) (TC 2.A.22) family.</text>
</comment>
<dbReference type="CDD" id="cd10324">
    <property type="entry name" value="SLC6sbd"/>
    <property type="match status" value="1"/>
</dbReference>
<dbReference type="RefSeq" id="XP_001027808.2">
    <property type="nucleotide sequence ID" value="XM_001027808.3"/>
</dbReference>
<feature type="transmembrane region" description="Helical" evidence="7">
    <location>
        <begin position="520"/>
        <end position="543"/>
    </location>
</feature>
<comment type="subcellular location">
    <subcellularLocation>
        <location evidence="1">Membrane</location>
        <topology evidence="1">Multi-pass membrane protein</topology>
    </subcellularLocation>
</comment>
<feature type="transmembrane region" description="Helical" evidence="7">
    <location>
        <begin position="133"/>
        <end position="158"/>
    </location>
</feature>
<dbReference type="InterPro" id="IPR037272">
    <property type="entry name" value="SNS_sf"/>
</dbReference>
<dbReference type="PANTHER" id="PTHR11616:SF240">
    <property type="entry name" value="BLOATED TUBULES, ISOFORM B-RELATED"/>
    <property type="match status" value="1"/>
</dbReference>
<keyword evidence="6" id="KW-0769">Symport</keyword>
<dbReference type="eggNOG" id="KOG3659">
    <property type="taxonomic scope" value="Eukaryota"/>
</dbReference>
<evidence type="ECO:0000256" key="3">
    <source>
        <dbReference type="ARBA" id="ARBA00022692"/>
    </source>
</evidence>
<keyword evidence="4 7" id="KW-1133">Transmembrane helix</keyword>
<dbReference type="Pfam" id="PF00209">
    <property type="entry name" value="SNF"/>
    <property type="match status" value="2"/>
</dbReference>
<feature type="transmembrane region" description="Helical" evidence="7">
    <location>
        <begin position="199"/>
        <end position="218"/>
    </location>
</feature>
<keyword evidence="2 6" id="KW-0813">Transport</keyword>
<dbReference type="GO" id="GO:0005886">
    <property type="term" value="C:plasma membrane"/>
    <property type="evidence" value="ECO:0007669"/>
    <property type="project" value="TreeGrafter"/>
</dbReference>
<dbReference type="GO" id="GO:0015293">
    <property type="term" value="F:symporter activity"/>
    <property type="evidence" value="ECO:0007669"/>
    <property type="project" value="UniProtKB-KW"/>
</dbReference>
<dbReference type="InterPro" id="IPR000175">
    <property type="entry name" value="Na/ntran_symport"/>
</dbReference>
<dbReference type="PANTHER" id="PTHR11616">
    <property type="entry name" value="SODIUM/CHLORIDE DEPENDENT TRANSPORTER"/>
    <property type="match status" value="1"/>
</dbReference>
<evidence type="ECO:0000256" key="1">
    <source>
        <dbReference type="ARBA" id="ARBA00004141"/>
    </source>
</evidence>
<reference evidence="9" key="1">
    <citation type="journal article" date="2006" name="PLoS Biol.">
        <title>Macronuclear genome sequence of the ciliate Tetrahymena thermophila, a model eukaryote.</title>
        <authorList>
            <person name="Eisen J.A."/>
            <person name="Coyne R.S."/>
            <person name="Wu M."/>
            <person name="Wu D."/>
            <person name="Thiagarajan M."/>
            <person name="Wortman J.R."/>
            <person name="Badger J.H."/>
            <person name="Ren Q."/>
            <person name="Amedeo P."/>
            <person name="Jones K.M."/>
            <person name="Tallon L.J."/>
            <person name="Delcher A.L."/>
            <person name="Salzberg S.L."/>
            <person name="Silva J.C."/>
            <person name="Haas B.J."/>
            <person name="Majoros W.H."/>
            <person name="Farzad M."/>
            <person name="Carlton J.M."/>
            <person name="Smith R.K. Jr."/>
            <person name="Garg J."/>
            <person name="Pearlman R.E."/>
            <person name="Karrer K.M."/>
            <person name="Sun L."/>
            <person name="Manning G."/>
            <person name="Elde N.C."/>
            <person name="Turkewitz A.P."/>
            <person name="Asai D.J."/>
            <person name="Wilkes D.E."/>
            <person name="Wang Y."/>
            <person name="Cai H."/>
            <person name="Collins K."/>
            <person name="Stewart B.A."/>
            <person name="Lee S.R."/>
            <person name="Wilamowska K."/>
            <person name="Weinberg Z."/>
            <person name="Ruzzo W.L."/>
            <person name="Wloga D."/>
            <person name="Gaertig J."/>
            <person name="Frankel J."/>
            <person name="Tsao C.-C."/>
            <person name="Gorovsky M.A."/>
            <person name="Keeling P.J."/>
            <person name="Waller R.F."/>
            <person name="Patron N.J."/>
            <person name="Cherry J.M."/>
            <person name="Stover N.A."/>
            <person name="Krieger C.J."/>
            <person name="del Toro C."/>
            <person name="Ryder H.F."/>
            <person name="Williamson S.C."/>
            <person name="Barbeau R.A."/>
            <person name="Hamilton E.P."/>
            <person name="Orias E."/>
        </authorList>
    </citation>
    <scope>NUCLEOTIDE SEQUENCE [LARGE SCALE GENOMIC DNA]</scope>
    <source>
        <strain evidence="9">SB210</strain>
    </source>
</reference>
<evidence type="ECO:0000313" key="8">
    <source>
        <dbReference type="EMBL" id="EAS07566.2"/>
    </source>
</evidence>
<feature type="transmembrane region" description="Helical" evidence="7">
    <location>
        <begin position="281"/>
        <end position="298"/>
    </location>
</feature>
<evidence type="ECO:0000256" key="6">
    <source>
        <dbReference type="RuleBase" id="RU003732"/>
    </source>
</evidence>
<evidence type="ECO:0000256" key="5">
    <source>
        <dbReference type="ARBA" id="ARBA00023136"/>
    </source>
</evidence>
<dbReference type="PRINTS" id="PR00176">
    <property type="entry name" value="NANEUSMPORT"/>
</dbReference>
<dbReference type="PROSITE" id="PS00610">
    <property type="entry name" value="NA_NEUROTRAN_SYMP_1"/>
    <property type="match status" value="1"/>
</dbReference>
<keyword evidence="9" id="KW-1185">Reference proteome</keyword>
<evidence type="ECO:0000256" key="7">
    <source>
        <dbReference type="SAM" id="Phobius"/>
    </source>
</evidence>
<accession>I7MB40</accession>
<dbReference type="GeneID" id="7828268"/>
<protein>
    <recommendedName>
        <fullName evidence="6">Transporter</fullName>
    </recommendedName>
</protein>
<dbReference type="NCBIfam" id="NF037979">
    <property type="entry name" value="Na_transp"/>
    <property type="match status" value="1"/>
</dbReference>
<dbReference type="AlphaFoldDB" id="I7MB40"/>
<evidence type="ECO:0000256" key="2">
    <source>
        <dbReference type="ARBA" id="ARBA00022448"/>
    </source>
</evidence>
<dbReference type="EMBL" id="GG662216">
    <property type="protein sequence ID" value="EAS07566.2"/>
    <property type="molecule type" value="Genomic_DNA"/>
</dbReference>
<dbReference type="GO" id="GO:0035725">
    <property type="term" value="P:sodium ion transmembrane transport"/>
    <property type="evidence" value="ECO:0007669"/>
    <property type="project" value="TreeGrafter"/>
</dbReference>
<keyword evidence="3 6" id="KW-0812">Transmembrane</keyword>
<feature type="transmembrane region" description="Helical" evidence="7">
    <location>
        <begin position="420"/>
        <end position="442"/>
    </location>
</feature>
<feature type="transmembrane region" description="Helical" evidence="7">
    <location>
        <begin position="489"/>
        <end position="514"/>
    </location>
</feature>
<proteinExistence type="inferred from homology"/>
<dbReference type="PROSITE" id="PS50267">
    <property type="entry name" value="NA_NEUROTRAN_SYMP_3"/>
    <property type="match status" value="1"/>
</dbReference>
<evidence type="ECO:0000313" key="9">
    <source>
        <dbReference type="Proteomes" id="UP000009168"/>
    </source>
</evidence>
<name>I7MB40_TETTS</name>
<dbReference type="KEGG" id="tet:TTHERM_00678320"/>
<gene>
    <name evidence="8" type="ORF">TTHERM_00678320</name>
</gene>
<dbReference type="HOGENOM" id="CLU_006855_9_1_1"/>
<feature type="transmembrane region" description="Helical" evidence="7">
    <location>
        <begin position="448"/>
        <end position="468"/>
    </location>
</feature>
<dbReference type="SUPFAM" id="SSF161070">
    <property type="entry name" value="SNF-like"/>
    <property type="match status" value="1"/>
</dbReference>
<feature type="transmembrane region" description="Helical" evidence="7">
    <location>
        <begin position="85"/>
        <end position="105"/>
    </location>
</feature>
<dbReference type="Proteomes" id="UP000009168">
    <property type="component" value="Unassembled WGS sequence"/>
</dbReference>
<dbReference type="OMA" id="QHNGVQI"/>
<keyword evidence="5 7" id="KW-0472">Membrane</keyword>
<sequence length="578" mass="66560">MANSLPEICSQENLNSYTNLIHDDDHDHVRGYHRAGIKRTLSLENHHERDRFNNYLEYLLTILGYAAGFGSVWRFPYLVYKNGGGVFLIPYLIMLFLIGIPSFYFETALGQMLQKSPPQCFEKTHKKFKGLGIFPLLTTFSMSTYYNLILGYSFYFLYESFTSPLPWTAPKDSPVPWNSDYFYKEVLQFSSSISEIGHIIWPLLFCYILSQVIVYLCIQKGVAVSGRVAMITATSPYILLFLLLIRGMFLPGSWQGIKWLFMPDWSKLSQLRVWVDATNQAIFQVSTGGGVLVLFGSYRPISQEIKRSAYLIPLFTVLCGFLASMAIFSFMGYMSHITNIPIDQIPLRGPDLAFIVFPAVLTKMPFSNLLAIVFFITMIFLGIDTQFAFMDGLAGTLEDELNGDGIVILSHRIPMKWVRALVCGAVSLFGFLYCTQAGFYFLDLVDTYGVGFNLFMGLFIEVFFFTWIEKWDVIEEKVKLYIQDPTPQIFIFLLHYSVPFFTAAMGLLSLYLQITRIFDQTWWCTLLGWTITLYPYYIVYYFYSRYKGIPYEQDEVKSPIINQNMVSTKALLQEMHEV</sequence>
<organism evidence="8 9">
    <name type="scientific">Tetrahymena thermophila (strain SB210)</name>
    <dbReference type="NCBI Taxonomy" id="312017"/>
    <lineage>
        <taxon>Eukaryota</taxon>
        <taxon>Sar</taxon>
        <taxon>Alveolata</taxon>
        <taxon>Ciliophora</taxon>
        <taxon>Intramacronucleata</taxon>
        <taxon>Oligohymenophorea</taxon>
        <taxon>Hymenostomatida</taxon>
        <taxon>Tetrahymenina</taxon>
        <taxon>Tetrahymenidae</taxon>
        <taxon>Tetrahymena</taxon>
    </lineage>
</organism>
<evidence type="ECO:0000256" key="4">
    <source>
        <dbReference type="ARBA" id="ARBA00022989"/>
    </source>
</evidence>
<feature type="transmembrane region" description="Helical" evidence="7">
    <location>
        <begin position="354"/>
        <end position="381"/>
    </location>
</feature>
<feature type="transmembrane region" description="Helical" evidence="7">
    <location>
        <begin position="310"/>
        <end position="334"/>
    </location>
</feature>